<evidence type="ECO:0000313" key="2">
    <source>
        <dbReference type="Proteomes" id="UP001177260"/>
    </source>
</evidence>
<keyword evidence="2" id="KW-1185">Reference proteome</keyword>
<evidence type="ECO:0000313" key="1">
    <source>
        <dbReference type="EMBL" id="KAK1141040.1"/>
    </source>
</evidence>
<organism evidence="1 2">
    <name type="scientific">Aspergillus melleus</name>
    <dbReference type="NCBI Taxonomy" id="138277"/>
    <lineage>
        <taxon>Eukaryota</taxon>
        <taxon>Fungi</taxon>
        <taxon>Dikarya</taxon>
        <taxon>Ascomycota</taxon>
        <taxon>Pezizomycotina</taxon>
        <taxon>Eurotiomycetes</taxon>
        <taxon>Eurotiomycetidae</taxon>
        <taxon>Eurotiales</taxon>
        <taxon>Aspergillaceae</taxon>
        <taxon>Aspergillus</taxon>
        <taxon>Aspergillus subgen. Circumdati</taxon>
    </lineage>
</organism>
<comment type="caution">
    <text evidence="1">The sequence shown here is derived from an EMBL/GenBank/DDBJ whole genome shotgun (WGS) entry which is preliminary data.</text>
</comment>
<proteinExistence type="predicted"/>
<reference evidence="1 2" key="1">
    <citation type="journal article" date="2023" name="ACS Omega">
        <title>Identification of the Neoaspergillic Acid Biosynthesis Gene Cluster by Establishing an In Vitro CRISPR-Ribonucleoprotein Genetic System in Aspergillus melleus.</title>
        <authorList>
            <person name="Yuan B."/>
            <person name="Grau M.F."/>
            <person name="Murata R.M."/>
            <person name="Torok T."/>
            <person name="Venkateswaran K."/>
            <person name="Stajich J.E."/>
            <person name="Wang C.C.C."/>
        </authorList>
    </citation>
    <scope>NUCLEOTIDE SEQUENCE [LARGE SCALE GENOMIC DNA]</scope>
    <source>
        <strain evidence="1 2">IMV 1140</strain>
    </source>
</reference>
<dbReference type="EMBL" id="JAOPJF010000070">
    <property type="protein sequence ID" value="KAK1141040.1"/>
    <property type="molecule type" value="Genomic_DNA"/>
</dbReference>
<protein>
    <submittedName>
        <fullName evidence="1">Uncharacterized protein</fullName>
    </submittedName>
</protein>
<dbReference type="Proteomes" id="UP001177260">
    <property type="component" value="Unassembled WGS sequence"/>
</dbReference>
<sequence length="278" mass="30922">MSSSLFSSILPLKPAPSDEMEKLPGYDEATRSTPTETSSVFDGATKSPSLKYALISIAWTDRIRLLRFPEHTTERISAVLRAAWPKGIQHVKLVADHPEIKLKGNPFSYAQDDEKIAIRRCFLEIFDVLAQEGWGVHPVLAGTGRIGTFGSKAEKDCIVFQRQPAQRLSWMCVSFDSSSYIHLINSPPEFGQSIIQVFGDRVEKCNRDLVSGNFEIKFRDGPWSGSFKNAVSSRLIILDVLRCLEEHGYALCASVDFDNGSGGSVYKSSANTWFCCRS</sequence>
<gene>
    <name evidence="1" type="ORF">N8T08_009613</name>
</gene>
<accession>A0ACC3AT76</accession>
<name>A0ACC3AT76_9EURO</name>